<organism evidence="1 2">
    <name type="scientific">Albula glossodonta</name>
    <name type="common">roundjaw bonefish</name>
    <dbReference type="NCBI Taxonomy" id="121402"/>
    <lineage>
        <taxon>Eukaryota</taxon>
        <taxon>Metazoa</taxon>
        <taxon>Chordata</taxon>
        <taxon>Craniata</taxon>
        <taxon>Vertebrata</taxon>
        <taxon>Euteleostomi</taxon>
        <taxon>Actinopterygii</taxon>
        <taxon>Neopterygii</taxon>
        <taxon>Teleostei</taxon>
        <taxon>Albuliformes</taxon>
        <taxon>Albulidae</taxon>
        <taxon>Albula</taxon>
    </lineage>
</organism>
<accession>A0A8T2N8C8</accession>
<proteinExistence type="predicted"/>
<keyword evidence="2" id="KW-1185">Reference proteome</keyword>
<reference evidence="1" key="1">
    <citation type="thesis" date="2021" institute="BYU ScholarsArchive" country="Provo, UT, USA">
        <title>Applications of and Algorithms for Genome Assembly and Genomic Analyses with an Emphasis on Marine Teleosts.</title>
        <authorList>
            <person name="Pickett B.D."/>
        </authorList>
    </citation>
    <scope>NUCLEOTIDE SEQUENCE</scope>
    <source>
        <strain evidence="1">HI-2016</strain>
    </source>
</reference>
<feature type="non-terminal residue" evidence="1">
    <location>
        <position position="1"/>
    </location>
</feature>
<dbReference type="EMBL" id="JAFBMS010000165">
    <property type="protein sequence ID" value="KAG9334038.1"/>
    <property type="molecule type" value="Genomic_DNA"/>
</dbReference>
<name>A0A8T2N8C8_9TELE</name>
<evidence type="ECO:0000313" key="2">
    <source>
        <dbReference type="Proteomes" id="UP000824540"/>
    </source>
</evidence>
<dbReference type="AlphaFoldDB" id="A0A8T2N8C8"/>
<protein>
    <submittedName>
        <fullName evidence="1">Uncharacterized protein</fullName>
    </submittedName>
</protein>
<dbReference type="Proteomes" id="UP000824540">
    <property type="component" value="Unassembled WGS sequence"/>
</dbReference>
<gene>
    <name evidence="1" type="ORF">JZ751_009201</name>
</gene>
<comment type="caution">
    <text evidence="1">The sequence shown here is derived from an EMBL/GenBank/DDBJ whole genome shotgun (WGS) entry which is preliminary data.</text>
</comment>
<evidence type="ECO:0000313" key="1">
    <source>
        <dbReference type="EMBL" id="KAG9334038.1"/>
    </source>
</evidence>
<sequence length="65" mass="6780">MDLGNRTVFCCRKEAWILSVGSRTPVWPSGWDLHNDGGGVRGGACVMMGAGLWGLCQSGVGGGVR</sequence>